<reference evidence="2" key="2">
    <citation type="submission" date="2023-01" db="EMBL/GenBank/DDBJ databases">
        <authorList>
            <person name="Sun Q."/>
            <person name="Evtushenko L."/>
        </authorList>
    </citation>
    <scope>NUCLEOTIDE SEQUENCE</scope>
    <source>
        <strain evidence="2">VKM Ac-2007</strain>
    </source>
</reference>
<feature type="compositionally biased region" description="Low complexity" evidence="1">
    <location>
        <begin position="1"/>
        <end position="18"/>
    </location>
</feature>
<comment type="caution">
    <text evidence="2">The sequence shown here is derived from an EMBL/GenBank/DDBJ whole genome shotgun (WGS) entry which is preliminary data.</text>
</comment>
<dbReference type="EMBL" id="BSEV01000011">
    <property type="protein sequence ID" value="GLK11469.1"/>
    <property type="molecule type" value="Genomic_DNA"/>
</dbReference>
<evidence type="ECO:0000256" key="1">
    <source>
        <dbReference type="SAM" id="MobiDB-lite"/>
    </source>
</evidence>
<feature type="region of interest" description="Disordered" evidence="1">
    <location>
        <begin position="1"/>
        <end position="25"/>
    </location>
</feature>
<dbReference type="AlphaFoldDB" id="A0A9W6MED6"/>
<sequence length="265" mass="29018">MSGTTTTGTPAVGAAGTGEPLTREASIDLTADPAIRVGQIDWAAVAEELDTHGCALTPRILTSAECADVSGLYDETGRFRSTVDMARHRFGSGQYRYFDHPFPDLVGRLRQAFYPRLLPVARAWAARLGRAAPWPDDLGEWLEMCHAAGQRRPTPILLRYREGDWNALHRDLYGDLVFPLQVVIGLNEPGVDHTGGEFLLVEQRPRAQSRGTSTLLGQGRALVFTTRDRPVRSARGWSAAPVRHGVSTVRSGVRHTLGLVFHDAT</sequence>
<dbReference type="Pfam" id="PF09859">
    <property type="entry name" value="Oxygenase-NA"/>
    <property type="match status" value="1"/>
</dbReference>
<gene>
    <name evidence="2" type="ORF">GCM10017600_48760</name>
</gene>
<keyword evidence="3" id="KW-1185">Reference proteome</keyword>
<organism evidence="2 3">
    <name type="scientific">Streptosporangium carneum</name>
    <dbReference type="NCBI Taxonomy" id="47481"/>
    <lineage>
        <taxon>Bacteria</taxon>
        <taxon>Bacillati</taxon>
        <taxon>Actinomycetota</taxon>
        <taxon>Actinomycetes</taxon>
        <taxon>Streptosporangiales</taxon>
        <taxon>Streptosporangiaceae</taxon>
        <taxon>Streptosporangium</taxon>
    </lineage>
</organism>
<protein>
    <submittedName>
        <fullName evidence="2">Prolyl 4-hydroxylase</fullName>
    </submittedName>
</protein>
<accession>A0A9W6MED6</accession>
<reference evidence="2" key="1">
    <citation type="journal article" date="2014" name="Int. J. Syst. Evol. Microbiol.">
        <title>Complete genome sequence of Corynebacterium casei LMG S-19264T (=DSM 44701T), isolated from a smear-ripened cheese.</title>
        <authorList>
            <consortium name="US DOE Joint Genome Institute (JGI-PGF)"/>
            <person name="Walter F."/>
            <person name="Albersmeier A."/>
            <person name="Kalinowski J."/>
            <person name="Ruckert C."/>
        </authorList>
    </citation>
    <scope>NUCLEOTIDE SEQUENCE</scope>
    <source>
        <strain evidence="2">VKM Ac-2007</strain>
    </source>
</reference>
<dbReference type="Proteomes" id="UP001143474">
    <property type="component" value="Unassembled WGS sequence"/>
</dbReference>
<dbReference type="RefSeq" id="WP_271219851.1">
    <property type="nucleotide sequence ID" value="NZ_BAAAVD010000016.1"/>
</dbReference>
<dbReference type="InterPro" id="IPR018655">
    <property type="entry name" value="DUF2086"/>
</dbReference>
<name>A0A9W6MED6_9ACTN</name>
<dbReference type="Gene3D" id="2.60.120.620">
    <property type="entry name" value="q2cbj1_9rhob like domain"/>
    <property type="match status" value="1"/>
</dbReference>
<evidence type="ECO:0000313" key="3">
    <source>
        <dbReference type="Proteomes" id="UP001143474"/>
    </source>
</evidence>
<proteinExistence type="predicted"/>
<evidence type="ECO:0000313" key="2">
    <source>
        <dbReference type="EMBL" id="GLK11469.1"/>
    </source>
</evidence>